<evidence type="ECO:0000256" key="1">
    <source>
        <dbReference type="SAM" id="Phobius"/>
    </source>
</evidence>
<proteinExistence type="predicted"/>
<feature type="transmembrane region" description="Helical" evidence="1">
    <location>
        <begin position="146"/>
        <end position="163"/>
    </location>
</feature>
<keyword evidence="1" id="KW-0812">Transmembrane</keyword>
<dbReference type="InterPro" id="IPR003675">
    <property type="entry name" value="Rce1/LyrA-like_dom"/>
</dbReference>
<organism evidence="3 4">
    <name type="scientific">Candidatus Roizmanbacteria bacterium RIFOXYD1_FULL_38_12</name>
    <dbReference type="NCBI Taxonomy" id="1802093"/>
    <lineage>
        <taxon>Bacteria</taxon>
        <taxon>Candidatus Roizmaniibacteriota</taxon>
    </lineage>
</organism>
<name>A0A1F7KZA9_9BACT</name>
<feature type="transmembrane region" description="Helical" evidence="1">
    <location>
        <begin position="175"/>
        <end position="195"/>
    </location>
</feature>
<sequence>MKEKTSPTQKALNIWAIILILWSIYRAHFKTDLPIWFDEFITKPLFFILPVYWYITKVEGKRFFQGIDLHVKRILPDIIFGIIIGSIFLSIGYLGASSQSKGSLFQQLFTLQFVSMFAVALMTSVSEEILSRGFILKRLYEESKNIFSSITISSILFFFLHIPMLFTSDSLGGDIILKVMVTDLILSIAVSILYLQRKNLLLPIIVHALYSVSLSFFL</sequence>
<dbReference type="GO" id="GO:0004175">
    <property type="term" value="F:endopeptidase activity"/>
    <property type="evidence" value="ECO:0007669"/>
    <property type="project" value="UniProtKB-ARBA"/>
</dbReference>
<reference evidence="3 4" key="1">
    <citation type="journal article" date="2016" name="Nat. Commun.">
        <title>Thousands of microbial genomes shed light on interconnected biogeochemical processes in an aquifer system.</title>
        <authorList>
            <person name="Anantharaman K."/>
            <person name="Brown C.T."/>
            <person name="Hug L.A."/>
            <person name="Sharon I."/>
            <person name="Castelle C.J."/>
            <person name="Probst A.J."/>
            <person name="Thomas B.C."/>
            <person name="Singh A."/>
            <person name="Wilkins M.J."/>
            <person name="Karaoz U."/>
            <person name="Brodie E.L."/>
            <person name="Williams K.H."/>
            <person name="Hubbard S.S."/>
            <person name="Banfield J.F."/>
        </authorList>
    </citation>
    <scope>NUCLEOTIDE SEQUENCE [LARGE SCALE GENOMIC DNA]</scope>
</reference>
<gene>
    <name evidence="3" type="ORF">A3K52_00210</name>
</gene>
<dbReference type="AlphaFoldDB" id="A0A1F7KZA9"/>
<dbReference type="InterPro" id="IPR052710">
    <property type="entry name" value="CAAX_protease"/>
</dbReference>
<keyword evidence="1" id="KW-1133">Transmembrane helix</keyword>
<evidence type="ECO:0000259" key="2">
    <source>
        <dbReference type="Pfam" id="PF02517"/>
    </source>
</evidence>
<feature type="transmembrane region" description="Helical" evidence="1">
    <location>
        <begin position="108"/>
        <end position="125"/>
    </location>
</feature>
<evidence type="ECO:0000313" key="4">
    <source>
        <dbReference type="Proteomes" id="UP000177050"/>
    </source>
</evidence>
<feature type="transmembrane region" description="Helical" evidence="1">
    <location>
        <begin position="35"/>
        <end position="55"/>
    </location>
</feature>
<feature type="transmembrane region" description="Helical" evidence="1">
    <location>
        <begin position="75"/>
        <end position="96"/>
    </location>
</feature>
<accession>A0A1F7KZA9</accession>
<feature type="domain" description="CAAX prenyl protease 2/Lysostaphin resistance protein A-like" evidence="2">
    <location>
        <begin position="112"/>
        <end position="211"/>
    </location>
</feature>
<feature type="transmembrane region" description="Helical" evidence="1">
    <location>
        <begin position="12"/>
        <end position="29"/>
    </location>
</feature>
<dbReference type="EMBL" id="MGBR01000001">
    <property type="protein sequence ID" value="OGK73217.1"/>
    <property type="molecule type" value="Genomic_DNA"/>
</dbReference>
<dbReference type="PANTHER" id="PTHR36435">
    <property type="entry name" value="SLR1288 PROTEIN"/>
    <property type="match status" value="1"/>
</dbReference>
<dbReference type="GO" id="GO:0080120">
    <property type="term" value="P:CAAX-box protein maturation"/>
    <property type="evidence" value="ECO:0007669"/>
    <property type="project" value="UniProtKB-ARBA"/>
</dbReference>
<comment type="caution">
    <text evidence="3">The sequence shown here is derived from an EMBL/GenBank/DDBJ whole genome shotgun (WGS) entry which is preliminary data.</text>
</comment>
<dbReference type="Pfam" id="PF02517">
    <property type="entry name" value="Rce1-like"/>
    <property type="match status" value="1"/>
</dbReference>
<protein>
    <recommendedName>
        <fullName evidence="2">CAAX prenyl protease 2/Lysostaphin resistance protein A-like domain-containing protein</fullName>
    </recommendedName>
</protein>
<keyword evidence="1" id="KW-0472">Membrane</keyword>
<dbReference type="PANTHER" id="PTHR36435:SF1">
    <property type="entry name" value="CAAX AMINO TERMINAL PROTEASE FAMILY PROTEIN"/>
    <property type="match status" value="1"/>
</dbReference>
<dbReference type="Proteomes" id="UP000177050">
    <property type="component" value="Unassembled WGS sequence"/>
</dbReference>
<feature type="transmembrane region" description="Helical" evidence="1">
    <location>
        <begin position="200"/>
        <end position="217"/>
    </location>
</feature>
<evidence type="ECO:0000313" key="3">
    <source>
        <dbReference type="EMBL" id="OGK73217.1"/>
    </source>
</evidence>